<proteinExistence type="inferred from homology"/>
<dbReference type="STRING" id="520762.AN619_12930"/>
<dbReference type="AlphaFoldDB" id="A0A140L710"/>
<comment type="subcellular location">
    <subcellularLocation>
        <location evidence="1">Bacterial flagellum</location>
    </subcellularLocation>
</comment>
<evidence type="ECO:0000256" key="2">
    <source>
        <dbReference type="ARBA" id="ARBA00005709"/>
    </source>
</evidence>
<evidence type="ECO:0000259" key="5">
    <source>
        <dbReference type="Pfam" id="PF00669"/>
    </source>
</evidence>
<comment type="similarity">
    <text evidence="2">Belongs to the bacterial flagellin family.</text>
</comment>
<dbReference type="InterPro" id="IPR013384">
    <property type="entry name" value="Flagell_FlgL"/>
</dbReference>
<dbReference type="InterPro" id="IPR001029">
    <property type="entry name" value="Flagellin_N"/>
</dbReference>
<reference evidence="7 8" key="1">
    <citation type="submission" date="2015-12" db="EMBL/GenBank/DDBJ databases">
        <title>Draft genome sequence of the thermoanaerobe Thermotalea metallivorans, an isolate from the runoff channel of the Great Artesian Basin, Australia.</title>
        <authorList>
            <person name="Patel B.K."/>
        </authorList>
    </citation>
    <scope>NUCLEOTIDE SEQUENCE [LARGE SCALE GENOMIC DNA]</scope>
    <source>
        <strain evidence="7 8">B2-1</strain>
    </source>
</reference>
<evidence type="ECO:0000256" key="4">
    <source>
        <dbReference type="SAM" id="Coils"/>
    </source>
</evidence>
<dbReference type="NCBIfam" id="TIGR02550">
    <property type="entry name" value="flagell_flgL"/>
    <property type="match status" value="1"/>
</dbReference>
<keyword evidence="8" id="KW-1185">Reference proteome</keyword>
<dbReference type="RefSeq" id="WP_068555885.1">
    <property type="nucleotide sequence ID" value="NZ_LOEE01000028.1"/>
</dbReference>
<dbReference type="GO" id="GO:0071973">
    <property type="term" value="P:bacterial-type flagellum-dependent cell motility"/>
    <property type="evidence" value="ECO:0007669"/>
    <property type="project" value="InterPro"/>
</dbReference>
<evidence type="ECO:0000313" key="7">
    <source>
        <dbReference type="EMBL" id="KXG76335.1"/>
    </source>
</evidence>
<dbReference type="GO" id="GO:0005198">
    <property type="term" value="F:structural molecule activity"/>
    <property type="evidence" value="ECO:0007669"/>
    <property type="project" value="InterPro"/>
</dbReference>
<protein>
    <submittedName>
        <fullName evidence="7">Flagellar hook-associated protein 3</fullName>
    </submittedName>
</protein>
<dbReference type="PANTHER" id="PTHR42792">
    <property type="entry name" value="FLAGELLIN"/>
    <property type="match status" value="1"/>
</dbReference>
<keyword evidence="7" id="KW-0966">Cell projection</keyword>
<organism evidence="7 8">
    <name type="scientific">Thermotalea metallivorans</name>
    <dbReference type="NCBI Taxonomy" id="520762"/>
    <lineage>
        <taxon>Bacteria</taxon>
        <taxon>Bacillati</taxon>
        <taxon>Bacillota</taxon>
        <taxon>Clostridia</taxon>
        <taxon>Peptostreptococcales</taxon>
        <taxon>Thermotaleaceae</taxon>
        <taxon>Thermotalea</taxon>
    </lineage>
</organism>
<dbReference type="SUPFAM" id="SSF64518">
    <property type="entry name" value="Phase 1 flagellin"/>
    <property type="match status" value="1"/>
</dbReference>
<accession>A0A140L710</accession>
<keyword evidence="3" id="KW-0975">Bacterial flagellum</keyword>
<keyword evidence="7" id="KW-0969">Cilium</keyword>
<dbReference type="Proteomes" id="UP000070456">
    <property type="component" value="Unassembled WGS sequence"/>
</dbReference>
<comment type="caution">
    <text evidence="7">The sequence shown here is derived from an EMBL/GenBank/DDBJ whole genome shotgun (WGS) entry which is preliminary data.</text>
</comment>
<dbReference type="Pfam" id="PF00669">
    <property type="entry name" value="Flagellin_N"/>
    <property type="match status" value="1"/>
</dbReference>
<keyword evidence="7" id="KW-0282">Flagellum</keyword>
<sequence>MRVTNSMMSNRLLMNLNKNLLRLDKHQQKLSTGKKFNMPSDDPIGVSKSLELNTARSELEQYKKNAEDALSWLEITESAISDIGDILQRARELAVSADGTETKNDKEKIKAEIDQLREQLIKLANITYSGKYIFSGFKTNQALLQDNGTYNIDSRDAEIMKFNVGVADQVVVNILGHKLFGATTTENAPPYNTNLDGVQVNMNEGDAIPGRKAELIALFEDFSYALENNEQTRIEQTIARIDKHMENVLSLRGEIGAKTNRMELTINRIDNDYLNFTKLLSKNEDADLAEVIMQFKNDENVYRAALSTGAKAIQPSLIDFIR</sequence>
<dbReference type="OrthoDB" id="9758307at2"/>
<evidence type="ECO:0000259" key="6">
    <source>
        <dbReference type="Pfam" id="PF00700"/>
    </source>
</evidence>
<dbReference type="PATRIC" id="fig|520762.4.peg.1439"/>
<name>A0A140L710_9FIRM</name>
<dbReference type="GO" id="GO:0009424">
    <property type="term" value="C:bacterial-type flagellum hook"/>
    <property type="evidence" value="ECO:0007669"/>
    <property type="project" value="InterPro"/>
</dbReference>
<gene>
    <name evidence="7" type="primary">flgL</name>
    <name evidence="7" type="ORF">AN619_12930</name>
</gene>
<keyword evidence="4" id="KW-0175">Coiled coil</keyword>
<dbReference type="Pfam" id="PF00700">
    <property type="entry name" value="Flagellin_C"/>
    <property type="match status" value="1"/>
</dbReference>
<dbReference type="Gene3D" id="1.20.1330.10">
    <property type="entry name" value="f41 fragment of flagellin, N-terminal domain"/>
    <property type="match status" value="1"/>
</dbReference>
<dbReference type="EMBL" id="LOEE01000028">
    <property type="protein sequence ID" value="KXG76335.1"/>
    <property type="molecule type" value="Genomic_DNA"/>
</dbReference>
<dbReference type="InterPro" id="IPR001492">
    <property type="entry name" value="Flagellin"/>
</dbReference>
<dbReference type="PRINTS" id="PR00207">
    <property type="entry name" value="FLAGELLIN"/>
</dbReference>
<dbReference type="InterPro" id="IPR046358">
    <property type="entry name" value="Flagellin_C"/>
</dbReference>
<dbReference type="PANTHER" id="PTHR42792:SF1">
    <property type="entry name" value="FLAGELLAR HOOK-ASSOCIATED PROTEIN 3"/>
    <property type="match status" value="1"/>
</dbReference>
<feature type="domain" description="Flagellin N-terminal" evidence="5">
    <location>
        <begin position="5"/>
        <end position="139"/>
    </location>
</feature>
<evidence type="ECO:0000256" key="3">
    <source>
        <dbReference type="ARBA" id="ARBA00023143"/>
    </source>
</evidence>
<feature type="domain" description="Flagellin C-terminal" evidence="6">
    <location>
        <begin position="239"/>
        <end position="320"/>
    </location>
</feature>
<evidence type="ECO:0000313" key="8">
    <source>
        <dbReference type="Proteomes" id="UP000070456"/>
    </source>
</evidence>
<feature type="coiled-coil region" evidence="4">
    <location>
        <begin position="99"/>
        <end position="126"/>
    </location>
</feature>
<evidence type="ECO:0000256" key="1">
    <source>
        <dbReference type="ARBA" id="ARBA00004365"/>
    </source>
</evidence>